<evidence type="ECO:0000256" key="9">
    <source>
        <dbReference type="ARBA" id="ARBA00047444"/>
    </source>
</evidence>
<dbReference type="InterPro" id="IPR005123">
    <property type="entry name" value="Oxoglu/Fe-dep_dioxygenase_dom"/>
</dbReference>
<dbReference type="PROSITE" id="PS51471">
    <property type="entry name" value="FE2OG_OXY"/>
    <property type="match status" value="1"/>
</dbReference>
<feature type="domain" description="Fe2OG dioxygenase" evidence="11">
    <location>
        <begin position="138"/>
        <end position="240"/>
    </location>
</feature>
<dbReference type="PANTHER" id="PTHR12117:SF0">
    <property type="entry name" value="PROLYL 3-HYDROXYLASE OGFOD1"/>
    <property type="match status" value="1"/>
</dbReference>
<evidence type="ECO:0000256" key="10">
    <source>
        <dbReference type="SAM" id="MobiDB-lite"/>
    </source>
</evidence>
<gene>
    <name evidence="13" type="primary">LOC107225762</name>
</gene>
<dbReference type="PANTHER" id="PTHR12117">
    <property type="entry name" value="HISTONE ACETYLTRANSFERASE COMPLEX"/>
    <property type="match status" value="1"/>
</dbReference>
<dbReference type="GO" id="GO:0006449">
    <property type="term" value="P:regulation of translational termination"/>
    <property type="evidence" value="ECO:0007669"/>
    <property type="project" value="TreeGrafter"/>
</dbReference>
<feature type="compositionally biased region" description="Basic and acidic residues" evidence="10">
    <location>
        <begin position="445"/>
        <end position="460"/>
    </location>
</feature>
<feature type="region of interest" description="Disordered" evidence="10">
    <location>
        <begin position="480"/>
        <end position="517"/>
    </location>
</feature>
<dbReference type="GO" id="GO:0005506">
    <property type="term" value="F:iron ion binding"/>
    <property type="evidence" value="ECO:0007669"/>
    <property type="project" value="InterPro"/>
</dbReference>
<feature type="compositionally biased region" description="Basic and acidic residues" evidence="10">
    <location>
        <begin position="402"/>
        <end position="429"/>
    </location>
</feature>
<sequence>MSNEMHENVGETDAIEPVAKRFKSSIISQHVGSMEFQKIFSNHWHGSKPVKTDRIEIITEPYRICKISDVLAENTFISKLKDELKDVESCRKNMDLYQFEQTKDLANVKSESIVQLYRTFESDLTDWMRNNTKIDLSGKISISSARYSDTDYLLCHDDNMGDRRIAFILYLSENWTAQDGGSLDIFDTDENGQPNCIVRSLIPEYNSLIFFEVSDKSYHQVSEVVSTDKVRISINGWFHGPLLESEIQHRPEITYKYFKPDETEVDLLSYISKIYLYTTIVKKIQRTIEKDSFIYLPNFLLENMYEKLCDDVKNENIKWEKTTPADVQNYEIANEDTLPTVLKNFYNIFKSIHIFHLLKQYTELDLVPEADHMKPRMKIELQRWSRGCYMLINDKEVIQPYSKKDAETENNENHKTDEIDRSLKAELKDGSSIAGKIEDTSNESKSAKSDDQPNFSTKHDINTIDEEILIVDKETATQDRIVVKNPHGKTQNSIGSKSSKGKEKLPISRTASSANCTKSVGKASMSVAFHQSDSTDTEDYSSNPPSDPESDTSQSDNEEKDNRPGTLDVLLQFHTENATDDTTIDYIDPKQKDGALIHIPPQDNHLCLVYRTADTCRCNEYVNHYCKGYFYTLVCSYYE</sequence>
<dbReference type="GO" id="GO:0005737">
    <property type="term" value="C:cytoplasm"/>
    <property type="evidence" value="ECO:0007669"/>
    <property type="project" value="TreeGrafter"/>
</dbReference>
<dbReference type="GeneID" id="107225762"/>
<dbReference type="Proteomes" id="UP000829291">
    <property type="component" value="Chromosome 4"/>
</dbReference>
<reference evidence="13" key="1">
    <citation type="submission" date="2025-08" db="UniProtKB">
        <authorList>
            <consortium name="RefSeq"/>
        </authorList>
    </citation>
    <scope>IDENTIFICATION</scope>
    <source>
        <tissue evidence="13">Thorax and Abdomen</tissue>
    </source>
</reference>
<evidence type="ECO:0000259" key="11">
    <source>
        <dbReference type="PROSITE" id="PS51471"/>
    </source>
</evidence>
<dbReference type="InParanoid" id="A0A6J0C5V8"/>
<dbReference type="AlphaFoldDB" id="A0A6J0C5V8"/>
<feature type="region of interest" description="Disordered" evidence="10">
    <location>
        <begin position="402"/>
        <end position="460"/>
    </location>
</feature>
<dbReference type="Pfam" id="PF13661">
    <property type="entry name" value="2OG-FeII_Oxy_4"/>
    <property type="match status" value="1"/>
</dbReference>
<evidence type="ECO:0000256" key="6">
    <source>
        <dbReference type="ARBA" id="ARBA00023002"/>
    </source>
</evidence>
<keyword evidence="7" id="KW-0408">Iron</keyword>
<evidence type="ECO:0000256" key="2">
    <source>
        <dbReference type="ARBA" id="ARBA00007443"/>
    </source>
</evidence>
<keyword evidence="3" id="KW-0479">Metal-binding</keyword>
<evidence type="ECO:0000256" key="4">
    <source>
        <dbReference type="ARBA" id="ARBA00022896"/>
    </source>
</evidence>
<keyword evidence="5" id="KW-0223">Dioxygenase</keyword>
<dbReference type="InterPro" id="IPR006620">
    <property type="entry name" value="Pro_4_hyd_alph"/>
</dbReference>
<dbReference type="GO" id="GO:0031418">
    <property type="term" value="F:L-ascorbic acid binding"/>
    <property type="evidence" value="ECO:0007669"/>
    <property type="project" value="UniProtKB-KW"/>
</dbReference>
<feature type="compositionally biased region" description="Polar residues" evidence="10">
    <location>
        <begin position="531"/>
        <end position="544"/>
    </location>
</feature>
<feature type="region of interest" description="Disordered" evidence="10">
    <location>
        <begin position="531"/>
        <end position="564"/>
    </location>
</feature>
<dbReference type="InterPro" id="IPR051842">
    <property type="entry name" value="uS12_prolyl_hydroxylase"/>
</dbReference>
<evidence type="ECO:0000313" key="12">
    <source>
        <dbReference type="Proteomes" id="UP000829291"/>
    </source>
</evidence>
<dbReference type="KEGG" id="nlo:107225762"/>
<evidence type="ECO:0000256" key="1">
    <source>
        <dbReference type="ARBA" id="ARBA00001961"/>
    </source>
</evidence>
<dbReference type="InterPro" id="IPR039558">
    <property type="entry name" value="TPA1/OFD1_N"/>
</dbReference>
<evidence type="ECO:0000256" key="7">
    <source>
        <dbReference type="ARBA" id="ARBA00023004"/>
    </source>
</evidence>
<dbReference type="RefSeq" id="XP_015521815.2">
    <property type="nucleotide sequence ID" value="XM_015666329.2"/>
</dbReference>
<proteinExistence type="inferred from homology"/>
<evidence type="ECO:0000256" key="8">
    <source>
        <dbReference type="ARBA" id="ARBA00029938"/>
    </source>
</evidence>
<dbReference type="Pfam" id="PF10637">
    <property type="entry name" value="Ofd1_CTDD"/>
    <property type="match status" value="1"/>
</dbReference>
<dbReference type="OrthoDB" id="430522at2759"/>
<dbReference type="Gene3D" id="2.60.120.620">
    <property type="entry name" value="q2cbj1_9rhob like domain"/>
    <property type="match status" value="3"/>
</dbReference>
<dbReference type="GO" id="GO:0031543">
    <property type="term" value="F:peptidyl-proline dioxygenase activity"/>
    <property type="evidence" value="ECO:0007669"/>
    <property type="project" value="TreeGrafter"/>
</dbReference>
<comment type="similarity">
    <text evidence="2">Belongs to the TPA1 family.</text>
</comment>
<dbReference type="SMART" id="SM00702">
    <property type="entry name" value="P4Hc"/>
    <property type="match status" value="1"/>
</dbReference>
<comment type="catalytic activity">
    <reaction evidence="9">
        <text>[ribosomal protein uS12]-L-proline + 2-oxoglutarate + O2 = [ribosomal protein uS12]-(3S)-3-hydroxy-L-proline + succinate + CO2</text>
        <dbReference type="Rhea" id="RHEA:54156"/>
        <dbReference type="Rhea" id="RHEA-COMP:13816"/>
        <dbReference type="Rhea" id="RHEA-COMP:13818"/>
        <dbReference type="ChEBI" id="CHEBI:15379"/>
        <dbReference type="ChEBI" id="CHEBI:16526"/>
        <dbReference type="ChEBI" id="CHEBI:16810"/>
        <dbReference type="ChEBI" id="CHEBI:30031"/>
        <dbReference type="ChEBI" id="CHEBI:50342"/>
        <dbReference type="ChEBI" id="CHEBI:85428"/>
    </reaction>
</comment>
<dbReference type="InterPro" id="IPR019601">
    <property type="entry name" value="Oxoglutarate/Fe-dep_Oase_C"/>
</dbReference>
<dbReference type="FunCoup" id="A0A6J0C5V8">
    <property type="interactions" value="1610"/>
</dbReference>
<keyword evidence="6" id="KW-0560">Oxidoreductase</keyword>
<comment type="cofactor">
    <cofactor evidence="1">
        <name>L-ascorbate</name>
        <dbReference type="ChEBI" id="CHEBI:38290"/>
    </cofactor>
</comment>
<keyword evidence="4" id="KW-0847">Vitamin C</keyword>
<evidence type="ECO:0000313" key="13">
    <source>
        <dbReference type="RefSeq" id="XP_015521815.2"/>
    </source>
</evidence>
<name>A0A6J0C5V8_NEOLC</name>
<organism evidence="13">
    <name type="scientific">Neodiprion lecontei</name>
    <name type="common">Redheaded pine sawfly</name>
    <dbReference type="NCBI Taxonomy" id="441921"/>
    <lineage>
        <taxon>Eukaryota</taxon>
        <taxon>Metazoa</taxon>
        <taxon>Ecdysozoa</taxon>
        <taxon>Arthropoda</taxon>
        <taxon>Hexapoda</taxon>
        <taxon>Insecta</taxon>
        <taxon>Pterygota</taxon>
        <taxon>Neoptera</taxon>
        <taxon>Endopterygota</taxon>
        <taxon>Hymenoptera</taxon>
        <taxon>Tenthredinoidea</taxon>
        <taxon>Diprionidae</taxon>
        <taxon>Diprioninae</taxon>
        <taxon>Neodiprion</taxon>
    </lineage>
</organism>
<evidence type="ECO:0000256" key="5">
    <source>
        <dbReference type="ARBA" id="ARBA00022964"/>
    </source>
</evidence>
<evidence type="ECO:0000256" key="3">
    <source>
        <dbReference type="ARBA" id="ARBA00022723"/>
    </source>
</evidence>
<keyword evidence="12" id="KW-1185">Reference proteome</keyword>
<protein>
    <recommendedName>
        <fullName evidence="8">uS12 prolyl 3-hydroxylase</fullName>
    </recommendedName>
</protein>
<accession>A0A6J0C5V8</accession>